<name>A0A3N2PRB4_SODAK</name>
<sequence>MGSPWKRRDSMHGRITVEVELKRKCTQDGSISLEFRTREQADCLLVLGNIVMQGPRTVCPHSPTFTTNLIHKLRIAHNGRGILLYVVRGIEAYNGACDWGLRLGLTTGFLNLTARYVHDWSYTSLLPAIVNFRIEPRGDDLQISPQMLLVTGDLHLHDTLPIIRTPPSQVTKTG</sequence>
<organism evidence="1 2">
    <name type="scientific">Sodiomyces alkalinus (strain CBS 110278 / VKM F-3762 / F11)</name>
    <name type="common">Alkaliphilic filamentous fungus</name>
    <dbReference type="NCBI Taxonomy" id="1314773"/>
    <lineage>
        <taxon>Eukaryota</taxon>
        <taxon>Fungi</taxon>
        <taxon>Dikarya</taxon>
        <taxon>Ascomycota</taxon>
        <taxon>Pezizomycotina</taxon>
        <taxon>Sordariomycetes</taxon>
        <taxon>Hypocreomycetidae</taxon>
        <taxon>Glomerellales</taxon>
        <taxon>Plectosphaerellaceae</taxon>
        <taxon>Sodiomyces</taxon>
    </lineage>
</organism>
<accession>A0A3N2PRB4</accession>
<dbReference type="Proteomes" id="UP000272025">
    <property type="component" value="Unassembled WGS sequence"/>
</dbReference>
<protein>
    <submittedName>
        <fullName evidence="1">Uncharacterized protein</fullName>
    </submittedName>
</protein>
<dbReference type="RefSeq" id="XP_028464857.1">
    <property type="nucleotide sequence ID" value="XM_028614304.1"/>
</dbReference>
<evidence type="ECO:0000313" key="2">
    <source>
        <dbReference type="Proteomes" id="UP000272025"/>
    </source>
</evidence>
<dbReference type="GeneID" id="39582782"/>
<dbReference type="EMBL" id="ML119057">
    <property type="protein sequence ID" value="ROT37051.1"/>
    <property type="molecule type" value="Genomic_DNA"/>
</dbReference>
<gene>
    <name evidence="1" type="ORF">SODALDRAFT_360722</name>
</gene>
<keyword evidence="2" id="KW-1185">Reference proteome</keyword>
<proteinExistence type="predicted"/>
<reference evidence="1 2" key="1">
    <citation type="journal article" date="2018" name="Mol. Ecol.">
        <title>The obligate alkalophilic soda-lake fungus Sodiomyces alkalinus has shifted to a protein diet.</title>
        <authorList>
            <person name="Grum-Grzhimaylo A.A."/>
            <person name="Falkoski D.L."/>
            <person name="van den Heuvel J."/>
            <person name="Valero-Jimenez C.A."/>
            <person name="Min B."/>
            <person name="Choi I.G."/>
            <person name="Lipzen A."/>
            <person name="Daum C.G."/>
            <person name="Aanen D.K."/>
            <person name="Tsang A."/>
            <person name="Henrissat B."/>
            <person name="Bilanenko E.N."/>
            <person name="de Vries R.P."/>
            <person name="van Kan J.A.L."/>
            <person name="Grigoriev I.V."/>
            <person name="Debets A.J.M."/>
        </authorList>
    </citation>
    <scope>NUCLEOTIDE SEQUENCE [LARGE SCALE GENOMIC DNA]</scope>
    <source>
        <strain evidence="1 2">F11</strain>
    </source>
</reference>
<evidence type="ECO:0000313" key="1">
    <source>
        <dbReference type="EMBL" id="ROT37051.1"/>
    </source>
</evidence>
<dbReference type="AlphaFoldDB" id="A0A3N2PRB4"/>